<name>A0A0L8ABA1_9GAMM</name>
<keyword evidence="6 9" id="KW-1133">Transmembrane helix</keyword>
<dbReference type="EMBL" id="AJLO02000017">
    <property type="protein sequence ID" value="KOE99652.1"/>
    <property type="molecule type" value="Genomic_DNA"/>
</dbReference>
<dbReference type="PANTHER" id="PTHR30081">
    <property type="entry name" value="PROTEIN-EXPORT MEMBRANE PROTEIN SEC"/>
    <property type="match status" value="1"/>
</dbReference>
<dbReference type="GO" id="GO:0015450">
    <property type="term" value="F:protein-transporting ATPase activity"/>
    <property type="evidence" value="ECO:0007669"/>
    <property type="project" value="InterPro"/>
</dbReference>
<comment type="subcellular location">
    <subcellularLocation>
        <location evidence="1 9">Cell membrane</location>
        <topology evidence="1 9">Multi-pass membrane protein</topology>
    </subcellularLocation>
</comment>
<dbReference type="FunFam" id="1.20.1640.10:FF:000034">
    <property type="entry name" value="Protein-export membrane protein SecF"/>
    <property type="match status" value="1"/>
</dbReference>
<dbReference type="GO" id="GO:0006605">
    <property type="term" value="P:protein targeting"/>
    <property type="evidence" value="ECO:0007669"/>
    <property type="project" value="UniProtKB-UniRule"/>
</dbReference>
<accession>A0A0L8ABA1</accession>
<keyword evidence="4 9" id="KW-0812">Transmembrane</keyword>
<keyword evidence="3 9" id="KW-1003">Cell membrane</keyword>
<evidence type="ECO:0000256" key="4">
    <source>
        <dbReference type="ARBA" id="ARBA00022692"/>
    </source>
</evidence>
<sequence length="326" mass="35526">MKLFPLHILPNDTKIDFMRWRHVAMAVTIVVFLASISIIAFKGFNYALDFTGGTLIEARFDKAVDVEQVRTKLEQNGFDGAQVQSVGGNTDLLIRLAPHGEHAPGTGAAATEDKATAAAVVKALSTADNQATVLRNEFVGPQIGKDLAMNGLYATIFMLAGFLIYIAVRFEWKFAVTASIVAMFDLIVTVAYVSLLGREFDLTVLAGLLSVMGFAINDIIVVFDRVRENFRSLRVDSMEVLNRSINQTLSRTVITAVMFFLSALALYMYGGSSMEGLAETHMIGAVIVVLSSILVAVPMLTIGFLRVSKQDLLPKAKDVEALARRP</sequence>
<dbReference type="InterPro" id="IPR055344">
    <property type="entry name" value="SecD_SecF_C_bact"/>
</dbReference>
<feature type="transmembrane region" description="Helical" evidence="9">
    <location>
        <begin position="20"/>
        <end position="41"/>
    </location>
</feature>
<keyword evidence="8 9" id="KW-0472">Membrane</keyword>
<dbReference type="NCBIfam" id="TIGR00916">
    <property type="entry name" value="2A0604s01"/>
    <property type="match status" value="1"/>
</dbReference>
<comment type="caution">
    <text evidence="11">The sequence shown here is derived from an EMBL/GenBank/DDBJ whole genome shotgun (WGS) entry which is preliminary data.</text>
</comment>
<evidence type="ECO:0000256" key="1">
    <source>
        <dbReference type="ARBA" id="ARBA00004651"/>
    </source>
</evidence>
<keyword evidence="5 9" id="KW-0653">Protein transport</keyword>
<dbReference type="GO" id="GO:0005886">
    <property type="term" value="C:plasma membrane"/>
    <property type="evidence" value="ECO:0007669"/>
    <property type="project" value="UniProtKB-SubCell"/>
</dbReference>
<dbReference type="InterPro" id="IPR048634">
    <property type="entry name" value="SecD_SecF_C"/>
</dbReference>
<organism evidence="11 12">
    <name type="scientific">Stenotrophomonas geniculata N1</name>
    <dbReference type="NCBI Taxonomy" id="1167641"/>
    <lineage>
        <taxon>Bacteria</taxon>
        <taxon>Pseudomonadati</taxon>
        <taxon>Pseudomonadota</taxon>
        <taxon>Gammaproteobacteria</taxon>
        <taxon>Lysobacterales</taxon>
        <taxon>Lysobacteraceae</taxon>
        <taxon>Stenotrophomonas</taxon>
    </lineage>
</organism>
<dbReference type="Gene3D" id="1.20.1640.10">
    <property type="entry name" value="Multidrug efflux transporter AcrB transmembrane domain"/>
    <property type="match status" value="1"/>
</dbReference>
<evidence type="ECO:0000256" key="6">
    <source>
        <dbReference type="ARBA" id="ARBA00022989"/>
    </source>
</evidence>
<protein>
    <recommendedName>
        <fullName evidence="9">Protein-export membrane protein SecF</fullName>
    </recommendedName>
</protein>
<dbReference type="InterPro" id="IPR022813">
    <property type="entry name" value="SecD/SecF_arch_bac"/>
</dbReference>
<dbReference type="NCBIfam" id="TIGR00966">
    <property type="entry name" value="transloc_SecF"/>
    <property type="match status" value="1"/>
</dbReference>
<proteinExistence type="inferred from homology"/>
<evidence type="ECO:0000256" key="7">
    <source>
        <dbReference type="ARBA" id="ARBA00023010"/>
    </source>
</evidence>
<dbReference type="Pfam" id="PF07549">
    <property type="entry name" value="Sec_GG"/>
    <property type="match status" value="1"/>
</dbReference>
<comment type="function">
    <text evidence="9">Part of the Sec protein translocase complex. Interacts with the SecYEG preprotein conducting channel. SecDF uses the proton motive force (PMF) to complete protein translocation after the ATP-dependent function of SecA.</text>
</comment>
<dbReference type="PRINTS" id="PR01755">
    <property type="entry name" value="SECFTRNLCASE"/>
</dbReference>
<dbReference type="GO" id="GO:0065002">
    <property type="term" value="P:intracellular protein transmembrane transport"/>
    <property type="evidence" value="ECO:0007669"/>
    <property type="project" value="UniProtKB-UniRule"/>
</dbReference>
<dbReference type="AlphaFoldDB" id="A0A0L8ABA1"/>
<feature type="transmembrane region" description="Helical" evidence="9">
    <location>
        <begin position="252"/>
        <end position="270"/>
    </location>
</feature>
<dbReference type="InterPro" id="IPR022645">
    <property type="entry name" value="SecD/SecF_bac"/>
</dbReference>
<dbReference type="Proteomes" id="UP000036890">
    <property type="component" value="Unassembled WGS sequence"/>
</dbReference>
<evidence type="ECO:0000256" key="2">
    <source>
        <dbReference type="ARBA" id="ARBA00022448"/>
    </source>
</evidence>
<dbReference type="GeneID" id="86935771"/>
<evidence type="ECO:0000259" key="10">
    <source>
        <dbReference type="Pfam" id="PF02355"/>
    </source>
</evidence>
<dbReference type="InterPro" id="IPR022646">
    <property type="entry name" value="SecD/SecF_CS"/>
</dbReference>
<dbReference type="InterPro" id="IPR005665">
    <property type="entry name" value="SecF_bac"/>
</dbReference>
<feature type="transmembrane region" description="Helical" evidence="9">
    <location>
        <begin position="202"/>
        <end position="223"/>
    </location>
</feature>
<dbReference type="Gene3D" id="3.30.70.2040">
    <property type="match status" value="1"/>
</dbReference>
<evidence type="ECO:0000256" key="3">
    <source>
        <dbReference type="ARBA" id="ARBA00022475"/>
    </source>
</evidence>
<feature type="transmembrane region" description="Helical" evidence="9">
    <location>
        <begin position="147"/>
        <end position="168"/>
    </location>
</feature>
<feature type="transmembrane region" description="Helical" evidence="9">
    <location>
        <begin position="175"/>
        <end position="196"/>
    </location>
</feature>
<evidence type="ECO:0000256" key="5">
    <source>
        <dbReference type="ARBA" id="ARBA00022927"/>
    </source>
</evidence>
<evidence type="ECO:0000313" key="11">
    <source>
        <dbReference type="EMBL" id="KOE99652.1"/>
    </source>
</evidence>
<gene>
    <name evidence="9" type="primary">secF</name>
    <name evidence="11" type="ORF">W7K_08875</name>
</gene>
<dbReference type="PANTHER" id="PTHR30081:SF8">
    <property type="entry name" value="PROTEIN TRANSLOCASE SUBUNIT SECF"/>
    <property type="match status" value="1"/>
</dbReference>
<dbReference type="OrthoDB" id="9774769at2"/>
<dbReference type="Pfam" id="PF02355">
    <property type="entry name" value="SecD_SecF_C"/>
    <property type="match status" value="1"/>
</dbReference>
<keyword evidence="7 9" id="KW-0811">Translocation</keyword>
<feature type="transmembrane region" description="Helical" evidence="9">
    <location>
        <begin position="282"/>
        <end position="305"/>
    </location>
</feature>
<comment type="subunit">
    <text evidence="9">Forms a complex with SecD. Part of the essential Sec protein translocation apparatus which comprises SecA, SecYEG and auxiliary proteins SecDF-YajC and YidC.</text>
</comment>
<dbReference type="GO" id="GO:0043952">
    <property type="term" value="P:protein transport by the Sec complex"/>
    <property type="evidence" value="ECO:0007669"/>
    <property type="project" value="UniProtKB-UniRule"/>
</dbReference>
<evidence type="ECO:0000313" key="12">
    <source>
        <dbReference type="Proteomes" id="UP000036890"/>
    </source>
</evidence>
<dbReference type="RefSeq" id="WP_010484505.1">
    <property type="nucleotide sequence ID" value="NZ_AJLO02000017.1"/>
</dbReference>
<evidence type="ECO:0000256" key="9">
    <source>
        <dbReference type="HAMAP-Rule" id="MF_01464"/>
    </source>
</evidence>
<evidence type="ECO:0000256" key="8">
    <source>
        <dbReference type="ARBA" id="ARBA00023136"/>
    </source>
</evidence>
<keyword evidence="2 9" id="KW-0813">Transport</keyword>
<feature type="domain" description="Protein export membrane protein SecD/SecF C-terminal" evidence="10">
    <location>
        <begin position="122"/>
        <end position="301"/>
    </location>
</feature>
<dbReference type="SUPFAM" id="SSF82866">
    <property type="entry name" value="Multidrug efflux transporter AcrB transmembrane domain"/>
    <property type="match status" value="1"/>
</dbReference>
<dbReference type="HAMAP" id="MF_01464_B">
    <property type="entry name" value="SecF_B"/>
    <property type="match status" value="1"/>
</dbReference>
<comment type="similarity">
    <text evidence="9">Belongs to the SecD/SecF family. SecF subfamily.</text>
</comment>
<reference evidence="11 12" key="1">
    <citation type="journal article" date="2012" name="J. Bacteriol.">
        <title>Genome sequence of a novel nicotine-degrading strain, Pseudomonas geniculata N1.</title>
        <authorList>
            <person name="Tang H."/>
            <person name="Yu H."/>
            <person name="Tai C."/>
            <person name="Huang K."/>
            <person name="Liu Y."/>
            <person name="Wang L."/>
            <person name="Yao Y."/>
            <person name="Wu G."/>
            <person name="Xu P."/>
        </authorList>
    </citation>
    <scope>NUCLEOTIDE SEQUENCE [LARGE SCALE GENOMIC DNA]</scope>
    <source>
        <strain evidence="11 12">N1</strain>
    </source>
</reference>